<gene>
    <name evidence="6" type="ORF">JMJ56_27320</name>
</gene>
<protein>
    <submittedName>
        <fullName evidence="6">LysR family transcriptional regulator</fullName>
    </submittedName>
</protein>
<evidence type="ECO:0000259" key="5">
    <source>
        <dbReference type="PROSITE" id="PS50931"/>
    </source>
</evidence>
<keyword evidence="2" id="KW-0805">Transcription regulation</keyword>
<evidence type="ECO:0000256" key="3">
    <source>
        <dbReference type="ARBA" id="ARBA00023125"/>
    </source>
</evidence>
<name>A0ABS1UAI5_9PROT</name>
<evidence type="ECO:0000256" key="4">
    <source>
        <dbReference type="ARBA" id="ARBA00023163"/>
    </source>
</evidence>
<evidence type="ECO:0000256" key="2">
    <source>
        <dbReference type="ARBA" id="ARBA00023015"/>
    </source>
</evidence>
<dbReference type="Pfam" id="PF03466">
    <property type="entry name" value="LysR_substrate"/>
    <property type="match status" value="1"/>
</dbReference>
<sequence length="308" mass="33643">MPSHTDQSGLRRVDLNLLPVFAALMRERSVTRAGEALFLSQPATSAALARLRDILKDELLVRNGRMLEPTARATSLMAELEPCLDSLARTLGGATPFDPATDHRTFRIGCTDDVAVALLPAFTTRLRQLAPHCNLVLRQADYRTIPRMLESAEIGTAVAYMEDDLPASAKQRVVRRGGFVVVRDTTTFGPVDLDAYCIRPHALVTPSGDLRGFADAALEAIGRSRRVVLGLPDYGLVRRAILGTDLLCTLPDFLGEALVASGGFAADVLPFNRSEAPQVEIRMAWRTTVDHDPGEEWLRMQIVEALAS</sequence>
<evidence type="ECO:0000256" key="1">
    <source>
        <dbReference type="ARBA" id="ARBA00009437"/>
    </source>
</evidence>
<dbReference type="SUPFAM" id="SSF53850">
    <property type="entry name" value="Periplasmic binding protein-like II"/>
    <property type="match status" value="1"/>
</dbReference>
<feature type="domain" description="HTH lysR-type" evidence="5">
    <location>
        <begin position="13"/>
        <end position="70"/>
    </location>
</feature>
<dbReference type="Gene3D" id="1.10.10.10">
    <property type="entry name" value="Winged helix-like DNA-binding domain superfamily/Winged helix DNA-binding domain"/>
    <property type="match status" value="1"/>
</dbReference>
<dbReference type="SUPFAM" id="SSF46785">
    <property type="entry name" value="Winged helix' DNA-binding domain"/>
    <property type="match status" value="1"/>
</dbReference>
<dbReference type="PANTHER" id="PTHR30118:SF15">
    <property type="entry name" value="TRANSCRIPTIONAL REGULATORY PROTEIN"/>
    <property type="match status" value="1"/>
</dbReference>
<dbReference type="InterPro" id="IPR036388">
    <property type="entry name" value="WH-like_DNA-bd_sf"/>
</dbReference>
<reference evidence="6 7" key="1">
    <citation type="submission" date="2021-01" db="EMBL/GenBank/DDBJ databases">
        <title>Belnapia mucosa sp. nov. and Belnapia arida sp. nov., isolated from the Tabernas Desert (Almeria, Spain).</title>
        <authorList>
            <person name="Molina-Menor E."/>
            <person name="Vidal-Verdu A."/>
            <person name="Calonge A."/>
            <person name="Satari L."/>
            <person name="Pereto J."/>
            <person name="Porcar M."/>
        </authorList>
    </citation>
    <scope>NUCLEOTIDE SEQUENCE [LARGE SCALE GENOMIC DNA]</scope>
    <source>
        <strain evidence="6 7">T18</strain>
    </source>
</reference>
<organism evidence="6 7">
    <name type="scientific">Belnapia arida</name>
    <dbReference type="NCBI Taxonomy" id="2804533"/>
    <lineage>
        <taxon>Bacteria</taxon>
        <taxon>Pseudomonadati</taxon>
        <taxon>Pseudomonadota</taxon>
        <taxon>Alphaproteobacteria</taxon>
        <taxon>Acetobacterales</taxon>
        <taxon>Roseomonadaceae</taxon>
        <taxon>Belnapia</taxon>
    </lineage>
</organism>
<dbReference type="PRINTS" id="PR00039">
    <property type="entry name" value="HTHLYSR"/>
</dbReference>
<dbReference type="PROSITE" id="PS50931">
    <property type="entry name" value="HTH_LYSR"/>
    <property type="match status" value="1"/>
</dbReference>
<dbReference type="InterPro" id="IPR000847">
    <property type="entry name" value="LysR_HTH_N"/>
</dbReference>
<dbReference type="PANTHER" id="PTHR30118">
    <property type="entry name" value="HTH-TYPE TRANSCRIPTIONAL REGULATOR LEUO-RELATED"/>
    <property type="match status" value="1"/>
</dbReference>
<dbReference type="Proteomes" id="UP000660885">
    <property type="component" value="Unassembled WGS sequence"/>
</dbReference>
<comment type="similarity">
    <text evidence="1">Belongs to the LysR transcriptional regulatory family.</text>
</comment>
<proteinExistence type="inferred from homology"/>
<evidence type="ECO:0000313" key="6">
    <source>
        <dbReference type="EMBL" id="MBL6081698.1"/>
    </source>
</evidence>
<dbReference type="InterPro" id="IPR050389">
    <property type="entry name" value="LysR-type_TF"/>
</dbReference>
<dbReference type="InterPro" id="IPR005119">
    <property type="entry name" value="LysR_subst-bd"/>
</dbReference>
<accession>A0ABS1UAI5</accession>
<comment type="caution">
    <text evidence="6">The sequence shown here is derived from an EMBL/GenBank/DDBJ whole genome shotgun (WGS) entry which is preliminary data.</text>
</comment>
<keyword evidence="4" id="KW-0804">Transcription</keyword>
<dbReference type="Gene3D" id="3.40.190.10">
    <property type="entry name" value="Periplasmic binding protein-like II"/>
    <property type="match status" value="2"/>
</dbReference>
<keyword evidence="3" id="KW-0238">DNA-binding</keyword>
<dbReference type="EMBL" id="JAETWB010000034">
    <property type="protein sequence ID" value="MBL6081698.1"/>
    <property type="molecule type" value="Genomic_DNA"/>
</dbReference>
<dbReference type="InterPro" id="IPR036390">
    <property type="entry name" value="WH_DNA-bd_sf"/>
</dbReference>
<keyword evidence="7" id="KW-1185">Reference proteome</keyword>
<dbReference type="RefSeq" id="WP_202834914.1">
    <property type="nucleotide sequence ID" value="NZ_JAETWB010000034.1"/>
</dbReference>
<evidence type="ECO:0000313" key="7">
    <source>
        <dbReference type="Proteomes" id="UP000660885"/>
    </source>
</evidence>
<dbReference type="Pfam" id="PF00126">
    <property type="entry name" value="HTH_1"/>
    <property type="match status" value="1"/>
</dbReference>